<comment type="cofactor">
    <cofactor evidence="1">
        <name>pyridoxal 5'-phosphate</name>
        <dbReference type="ChEBI" id="CHEBI:597326"/>
    </cofactor>
</comment>
<evidence type="ECO:0000256" key="1">
    <source>
        <dbReference type="RuleBase" id="RU000481"/>
    </source>
</evidence>
<protein>
    <recommendedName>
        <fullName evidence="1">Aminotransferase</fullName>
        <ecNumber evidence="1">2.6.1.-</ecNumber>
    </recommendedName>
</protein>
<accession>A0ABD6DLB2</accession>
<dbReference type="Gene3D" id="3.40.640.10">
    <property type="entry name" value="Type I PLP-dependent aspartate aminotransferase-like (Major domain)"/>
    <property type="match status" value="1"/>
</dbReference>
<dbReference type="InterPro" id="IPR015421">
    <property type="entry name" value="PyrdxlP-dep_Trfase_major"/>
</dbReference>
<comment type="similarity">
    <text evidence="1">Belongs to the class-I pyridoxal-phosphate-dependent aminotransferase family.</text>
</comment>
<dbReference type="RefSeq" id="WP_256398883.1">
    <property type="nucleotide sequence ID" value="NZ_JANHJR010000001.1"/>
</dbReference>
<organism evidence="4 5">
    <name type="scientific">Haloarchaeobius litoreus</name>
    <dbReference type="NCBI Taxonomy" id="755306"/>
    <lineage>
        <taxon>Archaea</taxon>
        <taxon>Methanobacteriati</taxon>
        <taxon>Methanobacteriota</taxon>
        <taxon>Stenosarchaea group</taxon>
        <taxon>Halobacteria</taxon>
        <taxon>Halobacteriales</taxon>
        <taxon>Halorubellaceae</taxon>
        <taxon>Haloarchaeobius</taxon>
    </lineage>
</organism>
<dbReference type="PANTHER" id="PTHR43510:SF1">
    <property type="entry name" value="AMINOTRANSFERASE FUNCTION, HYPOTHETICAL (EUROFUNG)"/>
    <property type="match status" value="1"/>
</dbReference>
<dbReference type="PROSITE" id="PS00105">
    <property type="entry name" value="AA_TRANSFER_CLASS_1"/>
    <property type="match status" value="1"/>
</dbReference>
<dbReference type="CDD" id="cd00609">
    <property type="entry name" value="AAT_like"/>
    <property type="match status" value="1"/>
</dbReference>
<dbReference type="GO" id="GO:0008483">
    <property type="term" value="F:transaminase activity"/>
    <property type="evidence" value="ECO:0007669"/>
    <property type="project" value="UniProtKB-KW"/>
</dbReference>
<keyword evidence="5" id="KW-1185">Reference proteome</keyword>
<feature type="domain" description="Aminotransferase class I/classII large" evidence="3">
    <location>
        <begin position="48"/>
        <end position="354"/>
    </location>
</feature>
<keyword evidence="1 4" id="KW-0032">Aminotransferase</keyword>
<name>A0ABD6DLB2_9EURY</name>
<feature type="region of interest" description="Disordered" evidence="2">
    <location>
        <begin position="16"/>
        <end position="47"/>
    </location>
</feature>
<dbReference type="Proteomes" id="UP001597034">
    <property type="component" value="Unassembled WGS sequence"/>
</dbReference>
<gene>
    <name evidence="4" type="ORF">ACFSBL_07900</name>
</gene>
<dbReference type="EMBL" id="JBHUDO010000002">
    <property type="protein sequence ID" value="MFD1645601.1"/>
    <property type="molecule type" value="Genomic_DNA"/>
</dbReference>
<proteinExistence type="inferred from homology"/>
<comment type="caution">
    <text evidence="4">The sequence shown here is derived from an EMBL/GenBank/DDBJ whole genome shotgun (WGS) entry which is preliminary data.</text>
</comment>
<dbReference type="InterPro" id="IPR004838">
    <property type="entry name" value="NHTrfase_class1_PyrdxlP-BS"/>
</dbReference>
<dbReference type="AlphaFoldDB" id="A0ABD6DLB2"/>
<evidence type="ECO:0000313" key="4">
    <source>
        <dbReference type="EMBL" id="MFD1645601.1"/>
    </source>
</evidence>
<dbReference type="EC" id="2.6.1.-" evidence="1"/>
<dbReference type="InterPro" id="IPR004839">
    <property type="entry name" value="Aminotransferase_I/II_large"/>
</dbReference>
<reference evidence="4 5" key="1">
    <citation type="journal article" date="2019" name="Int. J. Syst. Evol. Microbiol.">
        <title>The Global Catalogue of Microorganisms (GCM) 10K type strain sequencing project: providing services to taxonomists for standard genome sequencing and annotation.</title>
        <authorList>
            <consortium name="The Broad Institute Genomics Platform"/>
            <consortium name="The Broad Institute Genome Sequencing Center for Infectious Disease"/>
            <person name="Wu L."/>
            <person name="Ma J."/>
        </authorList>
    </citation>
    <scope>NUCLEOTIDE SEQUENCE [LARGE SCALE GENOMIC DNA]</scope>
    <source>
        <strain evidence="4 5">CGMCC 1.10390</strain>
    </source>
</reference>
<dbReference type="Gene3D" id="3.90.1150.10">
    <property type="entry name" value="Aspartate Aminotransferase, domain 1"/>
    <property type="match status" value="1"/>
</dbReference>
<keyword evidence="1" id="KW-0808">Transferase</keyword>
<evidence type="ECO:0000259" key="3">
    <source>
        <dbReference type="Pfam" id="PF00155"/>
    </source>
</evidence>
<dbReference type="InterPro" id="IPR015422">
    <property type="entry name" value="PyrdxlP-dep_Trfase_small"/>
</dbReference>
<dbReference type="SUPFAM" id="SSF53383">
    <property type="entry name" value="PLP-dependent transferases"/>
    <property type="match status" value="1"/>
</dbReference>
<sequence length="363" mass="38514">MFPTIAYLDWITGRPEDAEHDLGSSDLRGTAGERRDPIPGRLAGLSEPPASATLEEQVATEYDVDRSNVLVTAGASMANVLATATALDGHENEQPQVLVEKPGYEPLVATPRAFGGQIHRFVRPADDGYRLDPDRVDGALVDEACLVIATNRHNPSGRLSSRETLAATAERVRAAGGRLLVDEVYAPFTLDPAAKGLGGPTAAGLDDVVVTGSLTKFFGFGGLRVGWLIADAAFVERAERVAHHLPALAQPSVSLARRALHHEQRLLAGQRDLAATNHDLLATFVDDRDDLDGTVHDDATFALLEPTTVDGDAVAEAAWDEGVLVVPGRFFDAPGCVRVSLGRSPEHCEAALSAFGAVLDGLR</sequence>
<dbReference type="Pfam" id="PF00155">
    <property type="entry name" value="Aminotran_1_2"/>
    <property type="match status" value="1"/>
</dbReference>
<dbReference type="InterPro" id="IPR015424">
    <property type="entry name" value="PyrdxlP-dep_Trfase"/>
</dbReference>
<evidence type="ECO:0000256" key="2">
    <source>
        <dbReference type="SAM" id="MobiDB-lite"/>
    </source>
</evidence>
<dbReference type="PANTHER" id="PTHR43510">
    <property type="entry name" value="AMINOTRANSFERASE FUNCTION, HYPOTHETICAL (EUROFUNG)"/>
    <property type="match status" value="1"/>
</dbReference>
<evidence type="ECO:0000313" key="5">
    <source>
        <dbReference type="Proteomes" id="UP001597034"/>
    </source>
</evidence>